<comment type="caution">
    <text evidence="1">The sequence shown here is derived from an EMBL/GenBank/DDBJ whole genome shotgun (WGS) entry which is preliminary data.</text>
</comment>
<gene>
    <name evidence="1" type="ORF">HYALB_00004266</name>
</gene>
<sequence length="126" mass="14358">MEGGFKEAQDSSILLQEDDPEIVKLMLEYLYTKEYHAGPSKQFQTHVKAYVLGDKYNILELKTYAAEKHVELIPQIGNDSITNFTESFRLLYASTVESDRLLKDMIITTTASNLKAFALHICNTCF</sequence>
<proteinExistence type="predicted"/>
<dbReference type="OrthoDB" id="6359816at2759"/>
<dbReference type="Proteomes" id="UP000701801">
    <property type="component" value="Unassembled WGS sequence"/>
</dbReference>
<dbReference type="SUPFAM" id="SSF54695">
    <property type="entry name" value="POZ domain"/>
    <property type="match status" value="1"/>
</dbReference>
<dbReference type="EMBL" id="CAJVRM010000128">
    <property type="protein sequence ID" value="CAG8975205.1"/>
    <property type="molecule type" value="Genomic_DNA"/>
</dbReference>
<dbReference type="PANTHER" id="PTHR47843">
    <property type="entry name" value="BTB DOMAIN-CONTAINING PROTEIN-RELATED"/>
    <property type="match status" value="1"/>
</dbReference>
<evidence type="ECO:0000313" key="1">
    <source>
        <dbReference type="EMBL" id="CAG8975205.1"/>
    </source>
</evidence>
<evidence type="ECO:0000313" key="2">
    <source>
        <dbReference type="Proteomes" id="UP000701801"/>
    </source>
</evidence>
<protein>
    <recommendedName>
        <fullName evidence="3">BTB domain-containing protein</fullName>
    </recommendedName>
</protein>
<organism evidence="1 2">
    <name type="scientific">Hymenoscyphus albidus</name>
    <dbReference type="NCBI Taxonomy" id="595503"/>
    <lineage>
        <taxon>Eukaryota</taxon>
        <taxon>Fungi</taxon>
        <taxon>Dikarya</taxon>
        <taxon>Ascomycota</taxon>
        <taxon>Pezizomycotina</taxon>
        <taxon>Leotiomycetes</taxon>
        <taxon>Helotiales</taxon>
        <taxon>Helotiaceae</taxon>
        <taxon>Hymenoscyphus</taxon>
    </lineage>
</organism>
<accession>A0A9N9LLC2</accession>
<dbReference type="AlphaFoldDB" id="A0A9N9LLC2"/>
<dbReference type="InterPro" id="IPR011333">
    <property type="entry name" value="SKP1/BTB/POZ_sf"/>
</dbReference>
<name>A0A9N9LLC2_9HELO</name>
<evidence type="ECO:0008006" key="3">
    <source>
        <dbReference type="Google" id="ProtNLM"/>
    </source>
</evidence>
<dbReference type="Gene3D" id="3.30.710.10">
    <property type="entry name" value="Potassium Channel Kv1.1, Chain A"/>
    <property type="match status" value="1"/>
</dbReference>
<reference evidence="1" key="1">
    <citation type="submission" date="2021-07" db="EMBL/GenBank/DDBJ databases">
        <authorList>
            <person name="Durling M."/>
        </authorList>
    </citation>
    <scope>NUCLEOTIDE SEQUENCE</scope>
</reference>
<keyword evidence="2" id="KW-1185">Reference proteome</keyword>
<dbReference type="CDD" id="cd18186">
    <property type="entry name" value="BTB_POZ_ZBTB_KLHL-like"/>
    <property type="match status" value="1"/>
</dbReference>
<dbReference type="PANTHER" id="PTHR47843:SF5">
    <property type="entry name" value="BTB_POZ DOMAIN PROTEIN"/>
    <property type="match status" value="1"/>
</dbReference>